<name>A0A844KMT2_9FIRM</name>
<dbReference type="Gene3D" id="1.10.260.40">
    <property type="entry name" value="lambda repressor-like DNA-binding domains"/>
    <property type="match status" value="1"/>
</dbReference>
<dbReference type="InterPro" id="IPR010982">
    <property type="entry name" value="Lambda_DNA-bd_dom_sf"/>
</dbReference>
<dbReference type="SMART" id="SM00530">
    <property type="entry name" value="HTH_XRE"/>
    <property type="match status" value="1"/>
</dbReference>
<dbReference type="GO" id="GO:0003677">
    <property type="term" value="F:DNA binding"/>
    <property type="evidence" value="ECO:0007669"/>
    <property type="project" value="UniProtKB-KW"/>
</dbReference>
<evidence type="ECO:0000259" key="2">
    <source>
        <dbReference type="PROSITE" id="PS50943"/>
    </source>
</evidence>
<dbReference type="AlphaFoldDB" id="A0A844KMT2"/>
<comment type="caution">
    <text evidence="3">The sequence shown here is derived from an EMBL/GenBank/DDBJ whole genome shotgun (WGS) entry which is preliminary data.</text>
</comment>
<dbReference type="PROSITE" id="PS50943">
    <property type="entry name" value="HTH_CROC1"/>
    <property type="match status" value="1"/>
</dbReference>
<accession>A0A844KMT2</accession>
<dbReference type="EMBL" id="WNAL01000013">
    <property type="protein sequence ID" value="MTR81656.1"/>
    <property type="molecule type" value="Genomic_DNA"/>
</dbReference>
<keyword evidence="1" id="KW-0238">DNA-binding</keyword>
<protein>
    <submittedName>
        <fullName evidence="3">Helix-turn-helix domain-containing protein</fullName>
    </submittedName>
</protein>
<evidence type="ECO:0000313" key="3">
    <source>
        <dbReference type="EMBL" id="MTR81656.1"/>
    </source>
</evidence>
<dbReference type="PANTHER" id="PTHR46558:SF11">
    <property type="entry name" value="HTH-TYPE TRANSCRIPTIONAL REGULATOR XRE"/>
    <property type="match status" value="1"/>
</dbReference>
<proteinExistence type="predicted"/>
<sequence>MIYKRIRDLREDKDLTQTEIARILNITQRTYSRYENDERQIPTEILSSLADFHHTSVDYLIGRTDQRKPYPLPRSHSS</sequence>
<reference evidence="3 4" key="1">
    <citation type="journal article" date="2019" name="Nat. Med.">
        <title>A library of human gut bacterial isolates paired with longitudinal multiomics data enables mechanistic microbiome research.</title>
        <authorList>
            <person name="Poyet M."/>
            <person name="Groussin M."/>
            <person name="Gibbons S.M."/>
            <person name="Avila-Pacheco J."/>
            <person name="Jiang X."/>
            <person name="Kearney S.M."/>
            <person name="Perrotta A.R."/>
            <person name="Berdy B."/>
            <person name="Zhao S."/>
            <person name="Lieberman T.D."/>
            <person name="Swanson P.K."/>
            <person name="Smith M."/>
            <person name="Roesemann S."/>
            <person name="Alexander J.E."/>
            <person name="Rich S.A."/>
            <person name="Livny J."/>
            <person name="Vlamakis H."/>
            <person name="Clish C."/>
            <person name="Bullock K."/>
            <person name="Deik A."/>
            <person name="Scott J."/>
            <person name="Pierce K.A."/>
            <person name="Xavier R.J."/>
            <person name="Alm E.J."/>
        </authorList>
    </citation>
    <scope>NUCLEOTIDE SEQUENCE [LARGE SCALE GENOMIC DNA]</scope>
    <source>
        <strain evidence="3 4">BIOML-A1</strain>
    </source>
</reference>
<organism evidence="3 4">
    <name type="scientific">Roseburia faecis</name>
    <dbReference type="NCBI Taxonomy" id="301302"/>
    <lineage>
        <taxon>Bacteria</taxon>
        <taxon>Bacillati</taxon>
        <taxon>Bacillota</taxon>
        <taxon>Clostridia</taxon>
        <taxon>Lachnospirales</taxon>
        <taxon>Lachnospiraceae</taxon>
        <taxon>Roseburia</taxon>
    </lineage>
</organism>
<dbReference type="CDD" id="cd00093">
    <property type="entry name" value="HTH_XRE"/>
    <property type="match status" value="1"/>
</dbReference>
<evidence type="ECO:0000256" key="1">
    <source>
        <dbReference type="ARBA" id="ARBA00023125"/>
    </source>
</evidence>
<dbReference type="Proteomes" id="UP000446657">
    <property type="component" value="Unassembled WGS sequence"/>
</dbReference>
<dbReference type="Pfam" id="PF01381">
    <property type="entry name" value="HTH_3"/>
    <property type="match status" value="1"/>
</dbReference>
<dbReference type="SUPFAM" id="SSF47413">
    <property type="entry name" value="lambda repressor-like DNA-binding domains"/>
    <property type="match status" value="1"/>
</dbReference>
<evidence type="ECO:0000313" key="4">
    <source>
        <dbReference type="Proteomes" id="UP000446657"/>
    </source>
</evidence>
<dbReference type="InterPro" id="IPR001387">
    <property type="entry name" value="Cro/C1-type_HTH"/>
</dbReference>
<feature type="domain" description="HTH cro/C1-type" evidence="2">
    <location>
        <begin position="6"/>
        <end position="60"/>
    </location>
</feature>
<dbReference type="PANTHER" id="PTHR46558">
    <property type="entry name" value="TRACRIPTIONAL REGULATORY PROTEIN-RELATED-RELATED"/>
    <property type="match status" value="1"/>
</dbReference>
<gene>
    <name evidence="3" type="ORF">GMD30_08015</name>
</gene>
<dbReference type="RefSeq" id="WP_082424219.1">
    <property type="nucleotide sequence ID" value="NZ_JBCIZW010000003.1"/>
</dbReference>